<name>A0A8X6U981_NEPPI</name>
<organism evidence="1 2">
    <name type="scientific">Nephila pilipes</name>
    <name type="common">Giant wood spider</name>
    <name type="synonym">Nephila maculata</name>
    <dbReference type="NCBI Taxonomy" id="299642"/>
    <lineage>
        <taxon>Eukaryota</taxon>
        <taxon>Metazoa</taxon>
        <taxon>Ecdysozoa</taxon>
        <taxon>Arthropoda</taxon>
        <taxon>Chelicerata</taxon>
        <taxon>Arachnida</taxon>
        <taxon>Araneae</taxon>
        <taxon>Araneomorphae</taxon>
        <taxon>Entelegynae</taxon>
        <taxon>Araneoidea</taxon>
        <taxon>Nephilidae</taxon>
        <taxon>Nephila</taxon>
    </lineage>
</organism>
<reference evidence="1" key="1">
    <citation type="submission" date="2020-08" db="EMBL/GenBank/DDBJ databases">
        <title>Multicomponent nature underlies the extraordinary mechanical properties of spider dragline silk.</title>
        <authorList>
            <person name="Kono N."/>
            <person name="Nakamura H."/>
            <person name="Mori M."/>
            <person name="Yoshida Y."/>
            <person name="Ohtoshi R."/>
            <person name="Malay A.D."/>
            <person name="Moran D.A.P."/>
            <person name="Tomita M."/>
            <person name="Numata K."/>
            <person name="Arakawa K."/>
        </authorList>
    </citation>
    <scope>NUCLEOTIDE SEQUENCE</scope>
</reference>
<evidence type="ECO:0000313" key="1">
    <source>
        <dbReference type="EMBL" id="GFU05808.1"/>
    </source>
</evidence>
<evidence type="ECO:0000313" key="2">
    <source>
        <dbReference type="Proteomes" id="UP000887013"/>
    </source>
</evidence>
<sequence length="110" mass="12565">MAAFRRDVPESYHPERIVLLSIKWLHFSRIDRMGHGTKWHPSLMKVEGKVFQLMGAVITSMESHSYGLQLNVGPAVSDERRAPLRHYRNLTRIAIVSCKISISGKMGVYD</sequence>
<gene>
    <name evidence="1" type="ORF">NPIL_146341</name>
</gene>
<dbReference type="EMBL" id="BMAW01077340">
    <property type="protein sequence ID" value="GFU05808.1"/>
    <property type="molecule type" value="Genomic_DNA"/>
</dbReference>
<proteinExistence type="predicted"/>
<protein>
    <submittedName>
        <fullName evidence="1">Uncharacterized protein</fullName>
    </submittedName>
</protein>
<accession>A0A8X6U981</accession>
<comment type="caution">
    <text evidence="1">The sequence shown here is derived from an EMBL/GenBank/DDBJ whole genome shotgun (WGS) entry which is preliminary data.</text>
</comment>
<dbReference type="Proteomes" id="UP000887013">
    <property type="component" value="Unassembled WGS sequence"/>
</dbReference>
<keyword evidence="2" id="KW-1185">Reference proteome</keyword>
<dbReference type="AlphaFoldDB" id="A0A8X6U981"/>